<feature type="compositionally biased region" description="Polar residues" evidence="10">
    <location>
        <begin position="963"/>
        <end position="972"/>
    </location>
</feature>
<feature type="compositionally biased region" description="Basic and acidic residues" evidence="10">
    <location>
        <begin position="1255"/>
        <end position="1264"/>
    </location>
</feature>
<feature type="transmembrane region" description="Helical" evidence="11">
    <location>
        <begin position="1210"/>
        <end position="1230"/>
    </location>
</feature>
<dbReference type="GO" id="GO:0005886">
    <property type="term" value="C:plasma membrane"/>
    <property type="evidence" value="ECO:0007669"/>
    <property type="project" value="TreeGrafter"/>
</dbReference>
<sequence length="1291" mass="144085">MMKLKRNKESAPRPGTNMSRSQKRRTRREYLNIKRPPERNDQIRFLLTLVSIIGIAFKVQAVACSVSSREHQERTEEIVDAIQTTSETNTNTTTATTTTSTTTANHHQQATAAGNVHSQTAASQSMAPDGDSVKFPLYMRLIATFVCLIIFTVGVCGNLLVPLVVIKTKYLRNSTNLFLINLSIADLLVLIVCMPTVLIELHSRPETWLLGEAMCKLSNFIEMLAANGSIFTILAISFERYYAICKPLKAGYKCTRLRATIIICVIWLLACILTSPILIMAKSSETIYIDGSLVHNCILETDTYWHKMYVFVSMFAFFCLPLLVLMLVYWLISRRLIRENVAMMDIKKNNILDNRNTRQITGPNSSSINGIHVASMFEKHSSTKSQRPLLAFLKSNQHRDNCGHEDDLALEQKLFNHHNIRVGLNHEKINSVLLAQTNNSNRIDMALGSQMNNVQRAKLRGGKALSLDCQGSAKRYSDEDHIYAPKEEIESLSGTHNSNSLSCCMANMALQGCTNNYRSSIVDSTTTTTATSMSNSEGKTCLESQRSRHSNSSVGGLFLANSRFIGYLLNLANLSSLRMGADQTDNINTRHAPNTTDANGTRVKSNYDADSSNRGDHDGKASVEPKMSTTSCDSKLINNYELRDAQGQGGRTSQKSFDIANMHSRLINAISKPNGGTVAKGISEYRGDGRKLDGRSHLDYHAIVGATSAKLHRRRSTNHTGSRGASLFSQPKRPMDGNNARIKDNRSSLHTRPRFKWVKGISVSSSTGSTYTNSTCLISETGSASPSLHISNRQQNSPSPPRQVIVQHKSESMGTTDADREHVSVPLSCSHGNSPDIMPVLNYQDRMAHFDGVHMDLKDSQRENSHYGQRVPQARAKIVSNSQSSSVTYHEAENICYSDGSSSPSLSIAADSADKPSWLESLVFQEQRNHQDRPQFYIQLQPRQSQQRRLSQHKEEQSDSMEQESPTDSGVIRSSMNEQASNLSCLESAKYSQPLEIVVKGVAPVESSRSMTPERDQDVSSIERSKKNFVSEVNKLSPPVKARVRRSLTEDRAPKSDIDEENLIAIETMAKRFNRDLPSPIQETCRHSIVSTNPKLMSKVNLIAMAHSLTDNLHHKRTGQRSGSHPIVSKSAQLVGSEHNGLHTEFMAVRDISKKQQMDSRRQVVAMLAFVVACFFLLFFPYRVFTIWLILSTEDQVQSLGMETYYNLTYFSRILIYLHSAINPIAYNLISTKFRRAFMSILLCRGAATRRNFNTDHRYQKESKNPVNNHSKRSGVANKSSRTNGAVNAPT</sequence>
<feature type="region of interest" description="Disordered" evidence="10">
    <location>
        <begin position="81"/>
        <end position="125"/>
    </location>
</feature>
<feature type="compositionally biased region" description="Polar residues" evidence="10">
    <location>
        <begin position="783"/>
        <end position="797"/>
    </location>
</feature>
<comment type="subcellular location">
    <subcellularLocation>
        <location evidence="1">Membrane</location>
        <topology evidence="1">Multi-pass membrane protein</topology>
    </subcellularLocation>
</comment>
<keyword evidence="6 11" id="KW-0472">Membrane</keyword>
<dbReference type="PRINTS" id="PR00237">
    <property type="entry name" value="GPCRRHODOPSN"/>
</dbReference>
<keyword evidence="3 9" id="KW-0812">Transmembrane</keyword>
<feature type="compositionally biased region" description="Polar residues" evidence="10">
    <location>
        <begin position="585"/>
        <end position="604"/>
    </location>
</feature>
<feature type="region of interest" description="Disordered" evidence="10">
    <location>
        <begin position="528"/>
        <end position="547"/>
    </location>
</feature>
<feature type="region of interest" description="Disordered" evidence="10">
    <location>
        <begin position="1"/>
        <end position="35"/>
    </location>
</feature>
<dbReference type="InterPro" id="IPR017452">
    <property type="entry name" value="GPCR_Rhodpsn_7TM"/>
</dbReference>
<feature type="transmembrane region" description="Helical" evidence="11">
    <location>
        <begin position="308"/>
        <end position="332"/>
    </location>
</feature>
<feature type="transmembrane region" description="Helical" evidence="11">
    <location>
        <begin position="141"/>
        <end position="166"/>
    </location>
</feature>
<evidence type="ECO:0000256" key="6">
    <source>
        <dbReference type="ARBA" id="ARBA00023136"/>
    </source>
</evidence>
<feature type="transmembrane region" description="Helical" evidence="11">
    <location>
        <begin position="259"/>
        <end position="281"/>
    </location>
</feature>
<comment type="similarity">
    <text evidence="2 9">Belongs to the G-protein coupled receptor 1 family.</text>
</comment>
<feature type="domain" description="G-protein coupled receptors family 1 profile" evidence="12">
    <location>
        <begin position="157"/>
        <end position="338"/>
    </location>
</feature>
<evidence type="ECO:0000256" key="11">
    <source>
        <dbReference type="SAM" id="Phobius"/>
    </source>
</evidence>
<organism evidence="13">
    <name type="scientific">Aceria tosichella</name>
    <name type="common">wheat curl mite</name>
    <dbReference type="NCBI Taxonomy" id="561515"/>
    <lineage>
        <taxon>Eukaryota</taxon>
        <taxon>Metazoa</taxon>
        <taxon>Ecdysozoa</taxon>
        <taxon>Arthropoda</taxon>
        <taxon>Chelicerata</taxon>
        <taxon>Arachnida</taxon>
        <taxon>Acari</taxon>
        <taxon>Acariformes</taxon>
        <taxon>Trombidiformes</taxon>
        <taxon>Prostigmata</taxon>
        <taxon>Eupodina</taxon>
        <taxon>Eriophyoidea</taxon>
        <taxon>Eriophyidae</taxon>
        <taxon>Eriophyinae</taxon>
        <taxon>Aceriini</taxon>
        <taxon>Aceria</taxon>
    </lineage>
</organism>
<keyword evidence="5 9" id="KW-0297">G-protein coupled receptor</keyword>
<protein>
    <submittedName>
        <fullName evidence="13">Growth hormone secretagogue receptor type 1</fullName>
    </submittedName>
</protein>
<evidence type="ECO:0000256" key="9">
    <source>
        <dbReference type="RuleBase" id="RU000688"/>
    </source>
</evidence>
<evidence type="ECO:0000256" key="2">
    <source>
        <dbReference type="ARBA" id="ARBA00010663"/>
    </source>
</evidence>
<evidence type="ECO:0000256" key="10">
    <source>
        <dbReference type="SAM" id="MobiDB-lite"/>
    </source>
</evidence>
<feature type="transmembrane region" description="Helical" evidence="11">
    <location>
        <begin position="1164"/>
        <end position="1190"/>
    </location>
</feature>
<feature type="region of interest" description="Disordered" evidence="10">
    <location>
        <begin position="783"/>
        <end position="802"/>
    </location>
</feature>
<gene>
    <name evidence="13" type="primary">GHSR</name>
    <name evidence="13" type="ORF">g.5243</name>
</gene>
<dbReference type="Gene3D" id="1.20.1070.10">
    <property type="entry name" value="Rhodopsin 7-helix transmembrane proteins"/>
    <property type="match status" value="2"/>
</dbReference>
<keyword evidence="8 9" id="KW-0807">Transducer</keyword>
<feature type="transmembrane region" description="Helical" evidence="11">
    <location>
        <begin position="178"/>
        <end position="199"/>
    </location>
</feature>
<feature type="region of interest" description="Disordered" evidence="10">
    <location>
        <begin position="1255"/>
        <end position="1291"/>
    </location>
</feature>
<feature type="region of interest" description="Disordered" evidence="10">
    <location>
        <begin position="941"/>
        <end position="972"/>
    </location>
</feature>
<dbReference type="PROSITE" id="PS00237">
    <property type="entry name" value="G_PROTEIN_RECEP_F1_1"/>
    <property type="match status" value="1"/>
</dbReference>
<dbReference type="GO" id="GO:0004930">
    <property type="term" value="F:G protein-coupled receptor activity"/>
    <property type="evidence" value="ECO:0007669"/>
    <property type="project" value="UniProtKB-KW"/>
</dbReference>
<feature type="domain" description="G-protein coupled receptors family 1 profile" evidence="12">
    <location>
        <begin position="1146"/>
        <end position="1227"/>
    </location>
</feature>
<evidence type="ECO:0000256" key="7">
    <source>
        <dbReference type="ARBA" id="ARBA00023170"/>
    </source>
</evidence>
<keyword evidence="4 11" id="KW-1133">Transmembrane helix</keyword>
<dbReference type="PANTHER" id="PTHR24243">
    <property type="entry name" value="G-PROTEIN COUPLED RECEPTOR"/>
    <property type="match status" value="1"/>
</dbReference>
<dbReference type="EMBL" id="GGYP01006280">
    <property type="protein sequence ID" value="MDE51051.1"/>
    <property type="molecule type" value="Transcribed_RNA"/>
</dbReference>
<dbReference type="Pfam" id="PF00001">
    <property type="entry name" value="7tm_1"/>
    <property type="match status" value="2"/>
</dbReference>
<feature type="transmembrane region" description="Helical" evidence="11">
    <location>
        <begin position="219"/>
        <end position="238"/>
    </location>
</feature>
<reference evidence="13" key="1">
    <citation type="submission" date="2018-10" db="EMBL/GenBank/DDBJ databases">
        <title>Transcriptome assembly of Aceria tosichella (Wheat curl mite) Type 2.</title>
        <authorList>
            <person name="Scully E.D."/>
            <person name="Geib S.M."/>
            <person name="Palmer N.A."/>
            <person name="Gupta A.K."/>
            <person name="Sarath G."/>
            <person name="Tatineni S."/>
        </authorList>
    </citation>
    <scope>NUCLEOTIDE SEQUENCE</scope>
    <source>
        <strain evidence="13">LincolnNE</strain>
    </source>
</reference>
<feature type="compositionally biased region" description="Polar residues" evidence="10">
    <location>
        <begin position="718"/>
        <end position="729"/>
    </location>
</feature>
<proteinExistence type="inferred from homology"/>
<evidence type="ECO:0000256" key="3">
    <source>
        <dbReference type="ARBA" id="ARBA00022692"/>
    </source>
</evidence>
<feature type="region of interest" description="Disordered" evidence="10">
    <location>
        <begin position="710"/>
        <end position="748"/>
    </location>
</feature>
<dbReference type="InterPro" id="IPR000276">
    <property type="entry name" value="GPCR_Rhodpsn"/>
</dbReference>
<feature type="compositionally biased region" description="Low complexity" evidence="10">
    <location>
        <begin position="83"/>
        <end position="113"/>
    </location>
</feature>
<evidence type="ECO:0000256" key="1">
    <source>
        <dbReference type="ARBA" id="ARBA00004141"/>
    </source>
</evidence>
<accession>A0A6G1SLG5</accession>
<dbReference type="PANTHER" id="PTHR24243:SF233">
    <property type="entry name" value="THYROTROPIN-RELEASING HORMONE RECEPTOR"/>
    <property type="match status" value="1"/>
</dbReference>
<feature type="compositionally biased region" description="Polar residues" evidence="10">
    <location>
        <begin position="1277"/>
        <end position="1291"/>
    </location>
</feature>
<evidence type="ECO:0000256" key="4">
    <source>
        <dbReference type="ARBA" id="ARBA00022989"/>
    </source>
</evidence>
<feature type="region of interest" description="Disordered" evidence="10">
    <location>
        <begin position="585"/>
        <end position="630"/>
    </location>
</feature>
<evidence type="ECO:0000256" key="8">
    <source>
        <dbReference type="ARBA" id="ARBA00023224"/>
    </source>
</evidence>
<evidence type="ECO:0000259" key="12">
    <source>
        <dbReference type="PROSITE" id="PS50262"/>
    </source>
</evidence>
<feature type="compositionally biased region" description="Polar residues" evidence="10">
    <location>
        <begin position="116"/>
        <end position="125"/>
    </location>
</feature>
<evidence type="ECO:0000313" key="13">
    <source>
        <dbReference type="EMBL" id="MDE51051.1"/>
    </source>
</evidence>
<evidence type="ECO:0000256" key="5">
    <source>
        <dbReference type="ARBA" id="ARBA00023040"/>
    </source>
</evidence>
<dbReference type="SUPFAM" id="SSF81321">
    <property type="entry name" value="Family A G protein-coupled receptor-like"/>
    <property type="match status" value="2"/>
</dbReference>
<name>A0A6G1SLG5_9ACAR</name>
<dbReference type="PROSITE" id="PS50262">
    <property type="entry name" value="G_PROTEIN_RECEP_F1_2"/>
    <property type="match status" value="2"/>
</dbReference>
<keyword evidence="7 9" id="KW-0675">Receptor</keyword>
<feature type="compositionally biased region" description="Basic and acidic residues" evidence="10">
    <location>
        <begin position="605"/>
        <end position="623"/>
    </location>
</feature>